<evidence type="ECO:0000313" key="18">
    <source>
        <dbReference type="Proteomes" id="UP000242447"/>
    </source>
</evidence>
<name>A0A1W6NXV3_9RHOB</name>
<keyword evidence="7 15" id="KW-0548">Nucleotidyltransferase</keyword>
<dbReference type="SUPFAM" id="SSF82114">
    <property type="entry name" value="Riboflavin kinase-like"/>
    <property type="match status" value="1"/>
</dbReference>
<comment type="function">
    <text evidence="1">Catalyzes the phosphorylation of riboflavin to FMN followed by the adenylation of FMN to FAD.</text>
</comment>
<comment type="pathway">
    <text evidence="2 15">Cofactor biosynthesis; FAD biosynthesis; FAD from FMN: step 1/1.</text>
</comment>
<organism evidence="17 18">
    <name type="scientific">Ketogulonicigenium robustum</name>
    <dbReference type="NCBI Taxonomy" id="92947"/>
    <lineage>
        <taxon>Bacteria</taxon>
        <taxon>Pseudomonadati</taxon>
        <taxon>Pseudomonadota</taxon>
        <taxon>Alphaproteobacteria</taxon>
        <taxon>Rhodobacterales</taxon>
        <taxon>Roseobacteraceae</taxon>
        <taxon>Ketogulonicigenium</taxon>
    </lineage>
</organism>
<dbReference type="OrthoDB" id="9803667at2"/>
<evidence type="ECO:0000256" key="15">
    <source>
        <dbReference type="PIRNR" id="PIRNR004491"/>
    </source>
</evidence>
<dbReference type="GO" id="GO:0009398">
    <property type="term" value="P:FMN biosynthetic process"/>
    <property type="evidence" value="ECO:0007669"/>
    <property type="project" value="UniProtKB-UniRule"/>
</dbReference>
<dbReference type="NCBIfam" id="TIGR00083">
    <property type="entry name" value="ribF"/>
    <property type="match status" value="1"/>
</dbReference>
<dbReference type="Pfam" id="PF06574">
    <property type="entry name" value="FAD_syn"/>
    <property type="match status" value="1"/>
</dbReference>
<evidence type="ECO:0000256" key="5">
    <source>
        <dbReference type="ARBA" id="ARBA00022643"/>
    </source>
</evidence>
<comment type="catalytic activity">
    <reaction evidence="14 15">
        <text>FMN + ATP + H(+) = FAD + diphosphate</text>
        <dbReference type="Rhea" id="RHEA:17237"/>
        <dbReference type="ChEBI" id="CHEBI:15378"/>
        <dbReference type="ChEBI" id="CHEBI:30616"/>
        <dbReference type="ChEBI" id="CHEBI:33019"/>
        <dbReference type="ChEBI" id="CHEBI:57692"/>
        <dbReference type="ChEBI" id="CHEBI:58210"/>
        <dbReference type="EC" id="2.7.7.2"/>
    </reaction>
</comment>
<dbReference type="AlphaFoldDB" id="A0A1W6NXV3"/>
<dbReference type="FunFam" id="3.40.50.620:FF:000021">
    <property type="entry name" value="Riboflavin biosynthesis protein"/>
    <property type="match status" value="1"/>
</dbReference>
<evidence type="ECO:0000256" key="9">
    <source>
        <dbReference type="ARBA" id="ARBA00022777"/>
    </source>
</evidence>
<dbReference type="EMBL" id="CP019937">
    <property type="protein sequence ID" value="ARO14075.1"/>
    <property type="molecule type" value="Genomic_DNA"/>
</dbReference>
<keyword evidence="6 15" id="KW-0808">Transferase</keyword>
<keyword evidence="10 15" id="KW-0274">FAD</keyword>
<keyword evidence="4 15" id="KW-0285">Flavoprotein</keyword>
<feature type="domain" description="Riboflavin kinase" evidence="16">
    <location>
        <begin position="183"/>
        <end position="310"/>
    </location>
</feature>
<evidence type="ECO:0000256" key="7">
    <source>
        <dbReference type="ARBA" id="ARBA00022695"/>
    </source>
</evidence>
<dbReference type="PANTHER" id="PTHR22749:SF6">
    <property type="entry name" value="RIBOFLAVIN KINASE"/>
    <property type="match status" value="1"/>
</dbReference>
<dbReference type="CDD" id="cd02064">
    <property type="entry name" value="FAD_synthetase_N"/>
    <property type="match status" value="1"/>
</dbReference>
<dbReference type="GO" id="GO:0006747">
    <property type="term" value="P:FAD biosynthetic process"/>
    <property type="evidence" value="ECO:0007669"/>
    <property type="project" value="UniProtKB-UniRule"/>
</dbReference>
<dbReference type="GO" id="GO:0009231">
    <property type="term" value="P:riboflavin biosynthetic process"/>
    <property type="evidence" value="ECO:0007669"/>
    <property type="project" value="InterPro"/>
</dbReference>
<dbReference type="RefSeq" id="WP_085785684.1">
    <property type="nucleotide sequence ID" value="NZ_CP019937.1"/>
</dbReference>
<protein>
    <recommendedName>
        <fullName evidence="15">Riboflavin biosynthesis protein</fullName>
    </recommendedName>
    <domain>
        <recommendedName>
            <fullName evidence="15">Riboflavin kinase</fullName>
            <ecNumber evidence="15">2.7.1.26</ecNumber>
        </recommendedName>
        <alternativeName>
            <fullName evidence="15">Flavokinase</fullName>
        </alternativeName>
    </domain>
    <domain>
        <recommendedName>
            <fullName evidence="15">FMN adenylyltransferase</fullName>
            <ecNumber evidence="15">2.7.7.2</ecNumber>
        </recommendedName>
        <alternativeName>
            <fullName evidence="15">FAD pyrophosphorylase</fullName>
        </alternativeName>
        <alternativeName>
            <fullName evidence="15">FAD synthase</fullName>
        </alternativeName>
    </domain>
</protein>
<dbReference type="InterPro" id="IPR014729">
    <property type="entry name" value="Rossmann-like_a/b/a_fold"/>
</dbReference>
<dbReference type="Gene3D" id="3.40.50.620">
    <property type="entry name" value="HUPs"/>
    <property type="match status" value="1"/>
</dbReference>
<reference evidence="17 18" key="1">
    <citation type="submission" date="2017-02" db="EMBL/GenBank/DDBJ databases">
        <title>Ketogulonicigenium robustum SPU B003 Genome sequencing and assembly.</title>
        <authorList>
            <person name="Li Y."/>
            <person name="Liu L."/>
            <person name="Wang C."/>
            <person name="Zhang M."/>
            <person name="Zhang T."/>
            <person name="Zhang Y."/>
        </authorList>
    </citation>
    <scope>NUCLEOTIDE SEQUENCE [LARGE SCALE GENOMIC DNA]</scope>
    <source>
        <strain evidence="17 18">SPU_B003</strain>
    </source>
</reference>
<keyword evidence="18" id="KW-1185">Reference proteome</keyword>
<evidence type="ECO:0000256" key="8">
    <source>
        <dbReference type="ARBA" id="ARBA00022741"/>
    </source>
</evidence>
<accession>A0A1W6NXV3</accession>
<dbReference type="KEGG" id="kro:BVG79_00723"/>
<evidence type="ECO:0000256" key="3">
    <source>
        <dbReference type="ARBA" id="ARBA00005201"/>
    </source>
</evidence>
<evidence type="ECO:0000256" key="2">
    <source>
        <dbReference type="ARBA" id="ARBA00004726"/>
    </source>
</evidence>
<dbReference type="InterPro" id="IPR015864">
    <property type="entry name" value="FAD_synthase"/>
</dbReference>
<dbReference type="SMART" id="SM00904">
    <property type="entry name" value="Flavokinase"/>
    <property type="match status" value="1"/>
</dbReference>
<dbReference type="InterPro" id="IPR015865">
    <property type="entry name" value="Riboflavin_kinase_bac/euk"/>
</dbReference>
<keyword evidence="5 15" id="KW-0288">FMN</keyword>
<dbReference type="InterPro" id="IPR002606">
    <property type="entry name" value="Riboflavin_kinase_bac"/>
</dbReference>
<dbReference type="Proteomes" id="UP000242447">
    <property type="component" value="Chromosome"/>
</dbReference>
<evidence type="ECO:0000256" key="4">
    <source>
        <dbReference type="ARBA" id="ARBA00022630"/>
    </source>
</evidence>
<evidence type="ECO:0000256" key="13">
    <source>
        <dbReference type="ARBA" id="ARBA00047880"/>
    </source>
</evidence>
<dbReference type="InterPro" id="IPR023465">
    <property type="entry name" value="Riboflavin_kinase_dom_sf"/>
</dbReference>
<dbReference type="SUPFAM" id="SSF52374">
    <property type="entry name" value="Nucleotidylyl transferase"/>
    <property type="match status" value="1"/>
</dbReference>
<dbReference type="GO" id="GO:0003919">
    <property type="term" value="F:FMN adenylyltransferase activity"/>
    <property type="evidence" value="ECO:0007669"/>
    <property type="project" value="UniProtKB-UniRule"/>
</dbReference>
<evidence type="ECO:0000259" key="16">
    <source>
        <dbReference type="SMART" id="SM00904"/>
    </source>
</evidence>
<dbReference type="Pfam" id="PF01687">
    <property type="entry name" value="Flavokinase"/>
    <property type="match status" value="1"/>
</dbReference>
<dbReference type="InterPro" id="IPR023468">
    <property type="entry name" value="Riboflavin_kinase"/>
</dbReference>
<evidence type="ECO:0000256" key="10">
    <source>
        <dbReference type="ARBA" id="ARBA00022827"/>
    </source>
</evidence>
<dbReference type="GO" id="GO:0005524">
    <property type="term" value="F:ATP binding"/>
    <property type="evidence" value="ECO:0007669"/>
    <property type="project" value="UniProtKB-UniRule"/>
</dbReference>
<dbReference type="STRING" id="92947.BVG79_00723"/>
<sequence>MDIIRDSLFIAPDQRGAVVAIGNFDGVHAGHSAVIDHARRIAAQLGAPLGVLTFEPHPRQFFAPDGPDFRLMDAATRTAQLQECGVERLYELPFNTVLAGLTAEEFVAQILHDRLGVRHVVVGQDFHFGKGRTGSAERLTALGAEMGFGVTVAPLIALVGGEVSSTAIRQALAEGRPRDAAAMLGHIHRLEGIVEHGDQRGRELGFPTANISISGLHMPRFGVYATAVIVRDGPYAGRYKGATSIGIRPTFGVNKPNCETFLLDFRGDLYGARISVGLVEYLRPELKFDSVDALIDTMHADVEKARRILADV</sequence>
<keyword evidence="11 15" id="KW-0067">ATP-binding</keyword>
<dbReference type="PANTHER" id="PTHR22749">
    <property type="entry name" value="RIBOFLAVIN KINASE/FMN ADENYLYLTRANSFERASE"/>
    <property type="match status" value="1"/>
</dbReference>
<dbReference type="UniPathway" id="UPA00277">
    <property type="reaction ID" value="UER00407"/>
</dbReference>
<keyword evidence="9 15" id="KW-0418">Kinase</keyword>
<comment type="pathway">
    <text evidence="3 15">Cofactor biosynthesis; FMN biosynthesis; FMN from riboflavin (ATP route): step 1/1.</text>
</comment>
<dbReference type="NCBIfam" id="NF004160">
    <property type="entry name" value="PRK05627.1-3"/>
    <property type="match status" value="1"/>
</dbReference>
<proteinExistence type="inferred from homology"/>
<dbReference type="UniPathway" id="UPA00276">
    <property type="reaction ID" value="UER00406"/>
</dbReference>
<evidence type="ECO:0000256" key="12">
    <source>
        <dbReference type="ARBA" id="ARBA00023268"/>
    </source>
</evidence>
<evidence type="ECO:0000256" key="11">
    <source>
        <dbReference type="ARBA" id="ARBA00022840"/>
    </source>
</evidence>
<keyword evidence="8 15" id="KW-0547">Nucleotide-binding</keyword>
<evidence type="ECO:0000256" key="14">
    <source>
        <dbReference type="ARBA" id="ARBA00049494"/>
    </source>
</evidence>
<gene>
    <name evidence="17" type="primary">ribF</name>
    <name evidence="17" type="ORF">BVG79_00723</name>
</gene>
<comment type="catalytic activity">
    <reaction evidence="13 15">
        <text>riboflavin + ATP = FMN + ADP + H(+)</text>
        <dbReference type="Rhea" id="RHEA:14357"/>
        <dbReference type="ChEBI" id="CHEBI:15378"/>
        <dbReference type="ChEBI" id="CHEBI:30616"/>
        <dbReference type="ChEBI" id="CHEBI:57986"/>
        <dbReference type="ChEBI" id="CHEBI:58210"/>
        <dbReference type="ChEBI" id="CHEBI:456216"/>
        <dbReference type="EC" id="2.7.1.26"/>
    </reaction>
</comment>
<keyword evidence="12" id="KW-0511">Multifunctional enzyme</keyword>
<dbReference type="EC" id="2.7.7.2" evidence="15"/>
<dbReference type="GO" id="GO:0008531">
    <property type="term" value="F:riboflavin kinase activity"/>
    <property type="evidence" value="ECO:0007669"/>
    <property type="project" value="UniProtKB-UniRule"/>
</dbReference>
<evidence type="ECO:0000256" key="6">
    <source>
        <dbReference type="ARBA" id="ARBA00022679"/>
    </source>
</evidence>
<evidence type="ECO:0000256" key="1">
    <source>
        <dbReference type="ARBA" id="ARBA00002121"/>
    </source>
</evidence>
<dbReference type="Gene3D" id="2.40.30.30">
    <property type="entry name" value="Riboflavin kinase-like"/>
    <property type="match status" value="1"/>
</dbReference>
<comment type="similarity">
    <text evidence="15">Belongs to the ribF family.</text>
</comment>
<dbReference type="EC" id="2.7.1.26" evidence="15"/>
<dbReference type="PIRSF" id="PIRSF004491">
    <property type="entry name" value="FAD_Synth"/>
    <property type="match status" value="1"/>
</dbReference>
<evidence type="ECO:0000313" key="17">
    <source>
        <dbReference type="EMBL" id="ARO14075.1"/>
    </source>
</evidence>